<dbReference type="PANTHER" id="PTHR47842">
    <property type="entry name" value="EXPRESSED PROTEIN"/>
    <property type="match status" value="1"/>
</dbReference>
<reference evidence="1 2" key="1">
    <citation type="submission" date="2016-04" db="EMBL/GenBank/DDBJ databases">
        <title>Evolutionary innovation and constraint leading to complex multicellularity in the Ascomycota.</title>
        <authorList>
            <person name="Cisse O."/>
            <person name="Nguyen A."/>
            <person name="Hewitt D.A."/>
            <person name="Jedd G."/>
            <person name="Stajich J.E."/>
        </authorList>
    </citation>
    <scope>NUCLEOTIDE SEQUENCE [LARGE SCALE GENOMIC DNA]</scope>
    <source>
        <strain evidence="1 2">DAH-3</strain>
    </source>
</reference>
<name>A0A1U7LNZ8_NEOID</name>
<dbReference type="PANTHER" id="PTHR47842:SF1">
    <property type="entry name" value="DUF676 DOMAIN-CONTAINING PROTEIN"/>
    <property type="match status" value="1"/>
</dbReference>
<dbReference type="Proteomes" id="UP000186594">
    <property type="component" value="Unassembled WGS sequence"/>
</dbReference>
<accession>A0A1U7LNZ8</accession>
<evidence type="ECO:0000313" key="2">
    <source>
        <dbReference type="Proteomes" id="UP000186594"/>
    </source>
</evidence>
<proteinExistence type="predicted"/>
<gene>
    <name evidence="1" type="ORF">NEOLI_004158</name>
</gene>
<sequence length="229" mass="24218">MGGLVAADVILSIVGDKPVEGTDTKVMWPRIIGLISFDTPYLGLNPRAIDKGKTLYDLATRYSSYVPAGLFSAKAAQPSKSASMSTSKSASISTSKSASMSTSKSASMSTGKSASKSKWGTYLAGAGVAALTAGVGAVAYTRREDISGGLAWVNSHLEFVGILWKGQDLADRMKNLVQLANIEFCCFYTVLPGTTATGERTFVNLPKEGKVLAYYTEQKNSVAKDEDTI</sequence>
<evidence type="ECO:0000313" key="1">
    <source>
        <dbReference type="EMBL" id="OLL24374.1"/>
    </source>
</evidence>
<dbReference type="EMBL" id="LXFE01000836">
    <property type="protein sequence ID" value="OLL24374.1"/>
    <property type="molecule type" value="Genomic_DNA"/>
</dbReference>
<dbReference type="AlphaFoldDB" id="A0A1U7LNZ8"/>
<keyword evidence="2" id="KW-1185">Reference proteome</keyword>
<dbReference type="OrthoDB" id="442243at2759"/>
<organism evidence="1 2">
    <name type="scientific">Neolecta irregularis (strain DAH-3)</name>
    <dbReference type="NCBI Taxonomy" id="1198029"/>
    <lineage>
        <taxon>Eukaryota</taxon>
        <taxon>Fungi</taxon>
        <taxon>Dikarya</taxon>
        <taxon>Ascomycota</taxon>
        <taxon>Taphrinomycotina</taxon>
        <taxon>Neolectales</taxon>
        <taxon>Neolectaceae</taxon>
        <taxon>Neolecta</taxon>
    </lineage>
</organism>
<protein>
    <submittedName>
        <fullName evidence="1">Uncharacterized protein</fullName>
    </submittedName>
</protein>
<dbReference type="STRING" id="1198029.A0A1U7LNZ8"/>
<comment type="caution">
    <text evidence="1">The sequence shown here is derived from an EMBL/GenBank/DDBJ whole genome shotgun (WGS) entry which is preliminary data.</text>
</comment>